<evidence type="ECO:0000313" key="8">
    <source>
        <dbReference type="EMBL" id="ABV98874.1"/>
    </source>
</evidence>
<sequence length="363" mass="37996">MTDLLPTVDTDLAGSLWAELGATGRVASVYRDRRPERGVVPDRLRALLAELDTIHDTGTVLSACVQLATAVPLLAETAAESTALRQTVSGEAITALAATDTGPGSELTGMETVVEIGPDRVVVTGTKRWITNAVGGDWLLVLARHRPGPHFTNFTWVLVPATAPGVMVEAVQTDLFRGAGVGHVRLDAVTLPATAVLGRAGRGLPLFARHIAVERLAGGYWAAAVCHRALGGLRRWLGDRGELWRRDVVRDRFARALVAARQLDALAAMLGPRIAGQHDQASAALLKAAAGSTVEQVLGECAHLQGAAGFAPNGLQRLRAESALFGVAGGATEVVLTGVADHADRLLAEFATAEPAPIGERDS</sequence>
<dbReference type="KEGG" id="saq:Sare_3055"/>
<dbReference type="AlphaFoldDB" id="A8M851"/>
<dbReference type="GO" id="GO:0033539">
    <property type="term" value="P:fatty acid beta-oxidation using acyl-CoA dehydrogenase"/>
    <property type="evidence" value="ECO:0007669"/>
    <property type="project" value="TreeGrafter"/>
</dbReference>
<keyword evidence="2 5" id="KW-0285">Flavoprotein</keyword>
<gene>
    <name evidence="8" type="ordered locus">Sare_3055</name>
</gene>
<name>A8M851_SALAI</name>
<dbReference type="InterPro" id="IPR050741">
    <property type="entry name" value="Acyl-CoA_dehydrogenase"/>
</dbReference>
<feature type="domain" description="Acyl-CoA oxidase/dehydrogenase middle" evidence="7">
    <location>
        <begin position="95"/>
        <end position="189"/>
    </location>
</feature>
<evidence type="ECO:0000256" key="5">
    <source>
        <dbReference type="RuleBase" id="RU362125"/>
    </source>
</evidence>
<dbReference type="Pfam" id="PF00441">
    <property type="entry name" value="Acyl-CoA_dh_1"/>
    <property type="match status" value="1"/>
</dbReference>
<dbReference type="InterPro" id="IPR009100">
    <property type="entry name" value="AcylCoA_DH/oxidase_NM_dom_sf"/>
</dbReference>
<evidence type="ECO:0000256" key="2">
    <source>
        <dbReference type="ARBA" id="ARBA00022630"/>
    </source>
</evidence>
<evidence type="ECO:0000259" key="6">
    <source>
        <dbReference type="Pfam" id="PF00441"/>
    </source>
</evidence>
<feature type="domain" description="Acyl-CoA dehydrogenase/oxidase C-terminal" evidence="6">
    <location>
        <begin position="201"/>
        <end position="341"/>
    </location>
</feature>
<keyword evidence="3 5" id="KW-0274">FAD</keyword>
<evidence type="ECO:0000259" key="7">
    <source>
        <dbReference type="Pfam" id="PF02770"/>
    </source>
</evidence>
<dbReference type="Gene3D" id="1.20.140.10">
    <property type="entry name" value="Butyryl-CoA Dehydrogenase, subunit A, domain 3"/>
    <property type="match status" value="1"/>
</dbReference>
<dbReference type="PANTHER" id="PTHR48083">
    <property type="entry name" value="MEDIUM-CHAIN SPECIFIC ACYL-COA DEHYDROGENASE, MITOCHONDRIAL-RELATED"/>
    <property type="match status" value="1"/>
</dbReference>
<dbReference type="InterPro" id="IPR036250">
    <property type="entry name" value="AcylCo_DH-like_C"/>
</dbReference>
<comment type="cofactor">
    <cofactor evidence="5">
        <name>FAD</name>
        <dbReference type="ChEBI" id="CHEBI:57692"/>
    </cofactor>
</comment>
<dbReference type="eggNOG" id="COG1960">
    <property type="taxonomic scope" value="Bacteria"/>
</dbReference>
<dbReference type="GO" id="GO:0003995">
    <property type="term" value="F:acyl-CoA dehydrogenase activity"/>
    <property type="evidence" value="ECO:0007669"/>
    <property type="project" value="TreeGrafter"/>
</dbReference>
<dbReference type="OrthoDB" id="4161535at2"/>
<comment type="similarity">
    <text evidence="1 5">Belongs to the acyl-CoA dehydrogenase family.</text>
</comment>
<dbReference type="HOGENOM" id="CLU_780051_0_0_11"/>
<dbReference type="PATRIC" id="fig|391037.6.peg.3087"/>
<dbReference type="InterPro" id="IPR006091">
    <property type="entry name" value="Acyl-CoA_Oxase/DH_mid-dom"/>
</dbReference>
<dbReference type="STRING" id="391037.Sare_3055"/>
<dbReference type="Pfam" id="PF02770">
    <property type="entry name" value="Acyl-CoA_dh_M"/>
    <property type="match status" value="1"/>
</dbReference>
<evidence type="ECO:0000256" key="4">
    <source>
        <dbReference type="ARBA" id="ARBA00023002"/>
    </source>
</evidence>
<reference evidence="8" key="1">
    <citation type="submission" date="2007-10" db="EMBL/GenBank/DDBJ databases">
        <title>Complete sequence of Salinispora arenicola CNS-205.</title>
        <authorList>
            <consortium name="US DOE Joint Genome Institute"/>
            <person name="Copeland A."/>
            <person name="Lucas S."/>
            <person name="Lapidus A."/>
            <person name="Barry K."/>
            <person name="Glavina del Rio T."/>
            <person name="Dalin E."/>
            <person name="Tice H."/>
            <person name="Pitluck S."/>
            <person name="Foster B."/>
            <person name="Schmutz J."/>
            <person name="Larimer F."/>
            <person name="Land M."/>
            <person name="Hauser L."/>
            <person name="Kyrpides N."/>
            <person name="Ivanova N."/>
            <person name="Jensen P.R."/>
            <person name="Moore B.S."/>
            <person name="Penn K."/>
            <person name="Jenkins C."/>
            <person name="Udwary D."/>
            <person name="Xiang L."/>
            <person name="Gontang E."/>
            <person name="Richardson P."/>
        </authorList>
    </citation>
    <scope>NUCLEOTIDE SEQUENCE [LARGE SCALE GENOMIC DNA]</scope>
    <source>
        <strain evidence="8">CNS-205</strain>
    </source>
</reference>
<dbReference type="InterPro" id="IPR046373">
    <property type="entry name" value="Acyl-CoA_Oxase/DH_mid-dom_sf"/>
</dbReference>
<organism evidence="8">
    <name type="scientific">Salinispora arenicola (strain CNS-205)</name>
    <dbReference type="NCBI Taxonomy" id="391037"/>
    <lineage>
        <taxon>Bacteria</taxon>
        <taxon>Bacillati</taxon>
        <taxon>Actinomycetota</taxon>
        <taxon>Actinomycetes</taxon>
        <taxon>Micromonosporales</taxon>
        <taxon>Micromonosporaceae</taxon>
        <taxon>Salinispora</taxon>
    </lineage>
</organism>
<protein>
    <submittedName>
        <fullName evidence="8">Acyl-CoA dehydrogenase domain protein</fullName>
    </submittedName>
</protein>
<dbReference type="Gene3D" id="2.40.110.10">
    <property type="entry name" value="Butyryl-CoA Dehydrogenase, subunit A, domain 2"/>
    <property type="match status" value="1"/>
</dbReference>
<evidence type="ECO:0000256" key="3">
    <source>
        <dbReference type="ARBA" id="ARBA00022827"/>
    </source>
</evidence>
<accession>A8M851</accession>
<proteinExistence type="inferred from homology"/>
<dbReference type="SUPFAM" id="SSF56645">
    <property type="entry name" value="Acyl-CoA dehydrogenase NM domain-like"/>
    <property type="match status" value="1"/>
</dbReference>
<evidence type="ECO:0000256" key="1">
    <source>
        <dbReference type="ARBA" id="ARBA00009347"/>
    </source>
</evidence>
<keyword evidence="4 5" id="KW-0560">Oxidoreductase</keyword>
<dbReference type="PANTHER" id="PTHR48083:SF2">
    <property type="entry name" value="MEDIUM-CHAIN SPECIFIC ACYL-COA DEHYDROGENASE, MITOCHONDRIAL"/>
    <property type="match status" value="1"/>
</dbReference>
<dbReference type="GO" id="GO:0005737">
    <property type="term" value="C:cytoplasm"/>
    <property type="evidence" value="ECO:0007669"/>
    <property type="project" value="TreeGrafter"/>
</dbReference>
<dbReference type="EMBL" id="CP000850">
    <property type="protein sequence ID" value="ABV98874.1"/>
    <property type="molecule type" value="Genomic_DNA"/>
</dbReference>
<dbReference type="SUPFAM" id="SSF47203">
    <property type="entry name" value="Acyl-CoA dehydrogenase C-terminal domain-like"/>
    <property type="match status" value="1"/>
</dbReference>
<dbReference type="InterPro" id="IPR009075">
    <property type="entry name" value="AcylCo_DH/oxidase_C"/>
</dbReference>